<reference evidence="2" key="1">
    <citation type="journal article" date="2023" name="Mol. Phylogenet. Evol.">
        <title>Genome-scale phylogeny and comparative genomics of the fungal order Sordariales.</title>
        <authorList>
            <person name="Hensen N."/>
            <person name="Bonometti L."/>
            <person name="Westerberg I."/>
            <person name="Brannstrom I.O."/>
            <person name="Guillou S."/>
            <person name="Cros-Aarteil S."/>
            <person name="Calhoun S."/>
            <person name="Haridas S."/>
            <person name="Kuo A."/>
            <person name="Mondo S."/>
            <person name="Pangilinan J."/>
            <person name="Riley R."/>
            <person name="LaButti K."/>
            <person name="Andreopoulos B."/>
            <person name="Lipzen A."/>
            <person name="Chen C."/>
            <person name="Yan M."/>
            <person name="Daum C."/>
            <person name="Ng V."/>
            <person name="Clum A."/>
            <person name="Steindorff A."/>
            <person name="Ohm R.A."/>
            <person name="Martin F."/>
            <person name="Silar P."/>
            <person name="Natvig D.O."/>
            <person name="Lalanne C."/>
            <person name="Gautier V."/>
            <person name="Ament-Velasquez S.L."/>
            <person name="Kruys A."/>
            <person name="Hutchinson M.I."/>
            <person name="Powell A.J."/>
            <person name="Barry K."/>
            <person name="Miller A.N."/>
            <person name="Grigoriev I.V."/>
            <person name="Debuchy R."/>
            <person name="Gladieux P."/>
            <person name="Hiltunen Thoren M."/>
            <person name="Johannesson H."/>
        </authorList>
    </citation>
    <scope>NUCLEOTIDE SEQUENCE</scope>
    <source>
        <strain evidence="2">PSN324</strain>
    </source>
</reference>
<organism evidence="2 3">
    <name type="scientific">Cladorrhinum samala</name>
    <dbReference type="NCBI Taxonomy" id="585594"/>
    <lineage>
        <taxon>Eukaryota</taxon>
        <taxon>Fungi</taxon>
        <taxon>Dikarya</taxon>
        <taxon>Ascomycota</taxon>
        <taxon>Pezizomycotina</taxon>
        <taxon>Sordariomycetes</taxon>
        <taxon>Sordariomycetidae</taxon>
        <taxon>Sordariales</taxon>
        <taxon>Podosporaceae</taxon>
        <taxon>Cladorrhinum</taxon>
    </lineage>
</organism>
<name>A0AAV9HVW4_9PEZI</name>
<feature type="signal peptide" evidence="1">
    <location>
        <begin position="1"/>
        <end position="22"/>
    </location>
</feature>
<accession>A0AAV9HVW4</accession>
<protein>
    <submittedName>
        <fullName evidence="2">Uncharacterized protein</fullName>
    </submittedName>
</protein>
<evidence type="ECO:0000313" key="2">
    <source>
        <dbReference type="EMBL" id="KAK4463206.1"/>
    </source>
</evidence>
<reference evidence="2" key="2">
    <citation type="submission" date="2023-06" db="EMBL/GenBank/DDBJ databases">
        <authorList>
            <consortium name="Lawrence Berkeley National Laboratory"/>
            <person name="Mondo S.J."/>
            <person name="Hensen N."/>
            <person name="Bonometti L."/>
            <person name="Westerberg I."/>
            <person name="Brannstrom I.O."/>
            <person name="Guillou S."/>
            <person name="Cros-Aarteil S."/>
            <person name="Calhoun S."/>
            <person name="Haridas S."/>
            <person name="Kuo A."/>
            <person name="Pangilinan J."/>
            <person name="Riley R."/>
            <person name="Labutti K."/>
            <person name="Andreopoulos B."/>
            <person name="Lipzen A."/>
            <person name="Chen C."/>
            <person name="Yanf M."/>
            <person name="Daum C."/>
            <person name="Ng V."/>
            <person name="Clum A."/>
            <person name="Steindorff A."/>
            <person name="Ohm R."/>
            <person name="Martin F."/>
            <person name="Silar P."/>
            <person name="Natvig D."/>
            <person name="Lalanne C."/>
            <person name="Gautier V."/>
            <person name="Ament-Velasquez S.L."/>
            <person name="Kruys A."/>
            <person name="Hutchinson M.I."/>
            <person name="Powell A.J."/>
            <person name="Barry K."/>
            <person name="Miller A.N."/>
            <person name="Grigoriev I.V."/>
            <person name="Debuchy R."/>
            <person name="Gladieux P."/>
            <person name="Thoren M.H."/>
            <person name="Johannesson H."/>
        </authorList>
    </citation>
    <scope>NUCLEOTIDE SEQUENCE</scope>
    <source>
        <strain evidence="2">PSN324</strain>
    </source>
</reference>
<keyword evidence="3" id="KW-1185">Reference proteome</keyword>
<dbReference type="AlphaFoldDB" id="A0AAV9HVW4"/>
<dbReference type="EMBL" id="MU864962">
    <property type="protein sequence ID" value="KAK4463206.1"/>
    <property type="molecule type" value="Genomic_DNA"/>
</dbReference>
<comment type="caution">
    <text evidence="2">The sequence shown here is derived from an EMBL/GenBank/DDBJ whole genome shotgun (WGS) entry which is preliminary data.</text>
</comment>
<keyword evidence="1" id="KW-0732">Signal</keyword>
<evidence type="ECO:0000313" key="3">
    <source>
        <dbReference type="Proteomes" id="UP001321749"/>
    </source>
</evidence>
<proteinExistence type="predicted"/>
<gene>
    <name evidence="2" type="ORF">QBC42DRAFT_199553</name>
</gene>
<feature type="chain" id="PRO_5044001363" evidence="1">
    <location>
        <begin position="23"/>
        <end position="340"/>
    </location>
</feature>
<sequence>MFSKTSGMLALQAAALISGAAARCVRTCPADEPLLNLLRSVDESTSFCRTFLGLPALNTDDVTFAPTVVPTANKISNGATESATDIGDKVDANVDAKVDTKVDAKVDANVLGTERDLVYPAWLPSTYGTKYVSKACSCLILGPSPAVPAVRAPVDATDSETAKSQAVTAPISRSVRIEVVRKATGSVLGYLSNNGGLAVTVNSDLAAVFQFTMSEGLAIASKLRLTSPFGALGFSIDSSLSSIEALVESFGSLNFVTPAAPDSISQTTGSVAGLFASDIWIVDTASKEITWQWIAKSGALANIQLWYSAGRLYSVGSLDKFLSAIGLTDKFEVTLRYTLV</sequence>
<evidence type="ECO:0000256" key="1">
    <source>
        <dbReference type="SAM" id="SignalP"/>
    </source>
</evidence>
<dbReference type="Proteomes" id="UP001321749">
    <property type="component" value="Unassembled WGS sequence"/>
</dbReference>